<name>A0AAD6LDL3_9ROSI</name>
<dbReference type="Proteomes" id="UP001164929">
    <property type="component" value="Chromosome 18"/>
</dbReference>
<sequence>MAWSSLFLHPSPELSKKVIEERKVKQYHGQPGTTNPTTKNGLRVGKKKKQRLRIVKYGG</sequence>
<reference evidence="2 3" key="1">
    <citation type="journal article" date="2023" name="Mol. Ecol. Resour.">
        <title>Chromosome-level genome assembly of a triploid poplar Populus alba 'Berolinensis'.</title>
        <authorList>
            <person name="Chen S."/>
            <person name="Yu Y."/>
            <person name="Wang X."/>
            <person name="Wang S."/>
            <person name="Zhang T."/>
            <person name="Zhou Y."/>
            <person name="He R."/>
            <person name="Meng N."/>
            <person name="Wang Y."/>
            <person name="Liu W."/>
            <person name="Liu Z."/>
            <person name="Liu J."/>
            <person name="Guo Q."/>
            <person name="Huang H."/>
            <person name="Sederoff R.R."/>
            <person name="Wang G."/>
            <person name="Qu G."/>
            <person name="Chen S."/>
        </authorList>
    </citation>
    <scope>NUCLEOTIDE SEQUENCE [LARGE SCALE GENOMIC DNA]</scope>
    <source>
        <strain evidence="2">SC-2020</strain>
    </source>
</reference>
<feature type="region of interest" description="Disordered" evidence="1">
    <location>
        <begin position="25"/>
        <end position="50"/>
    </location>
</feature>
<gene>
    <name evidence="2" type="ORF">NC653_040306</name>
</gene>
<organism evidence="2 3">
    <name type="scientific">Populus alba x Populus x berolinensis</name>
    <dbReference type="NCBI Taxonomy" id="444605"/>
    <lineage>
        <taxon>Eukaryota</taxon>
        <taxon>Viridiplantae</taxon>
        <taxon>Streptophyta</taxon>
        <taxon>Embryophyta</taxon>
        <taxon>Tracheophyta</taxon>
        <taxon>Spermatophyta</taxon>
        <taxon>Magnoliopsida</taxon>
        <taxon>eudicotyledons</taxon>
        <taxon>Gunneridae</taxon>
        <taxon>Pentapetalae</taxon>
        <taxon>rosids</taxon>
        <taxon>fabids</taxon>
        <taxon>Malpighiales</taxon>
        <taxon>Salicaceae</taxon>
        <taxon>Saliceae</taxon>
        <taxon>Populus</taxon>
    </lineage>
</organism>
<proteinExistence type="predicted"/>
<protein>
    <submittedName>
        <fullName evidence="2">Uncharacterized protein</fullName>
    </submittedName>
</protein>
<comment type="caution">
    <text evidence="2">The sequence shown here is derived from an EMBL/GenBank/DDBJ whole genome shotgun (WGS) entry which is preliminary data.</text>
</comment>
<evidence type="ECO:0000313" key="3">
    <source>
        <dbReference type="Proteomes" id="UP001164929"/>
    </source>
</evidence>
<accession>A0AAD6LDL3</accession>
<dbReference type="AlphaFoldDB" id="A0AAD6LDL3"/>
<evidence type="ECO:0000256" key="1">
    <source>
        <dbReference type="SAM" id="MobiDB-lite"/>
    </source>
</evidence>
<feature type="compositionally biased region" description="Polar residues" evidence="1">
    <location>
        <begin position="31"/>
        <end position="40"/>
    </location>
</feature>
<keyword evidence="3" id="KW-1185">Reference proteome</keyword>
<evidence type="ECO:0000313" key="2">
    <source>
        <dbReference type="EMBL" id="KAJ6958610.1"/>
    </source>
</evidence>
<dbReference type="EMBL" id="JAQIZT010000018">
    <property type="protein sequence ID" value="KAJ6958610.1"/>
    <property type="molecule type" value="Genomic_DNA"/>
</dbReference>